<dbReference type="GO" id="GO:0043130">
    <property type="term" value="F:ubiquitin binding"/>
    <property type="evidence" value="ECO:0007669"/>
    <property type="project" value="TreeGrafter"/>
</dbReference>
<dbReference type="Pfam" id="PF00400">
    <property type="entry name" value="WD40"/>
    <property type="match status" value="6"/>
</dbReference>
<dbReference type="PROSITE" id="PS51396">
    <property type="entry name" value="PUL"/>
    <property type="match status" value="1"/>
</dbReference>
<feature type="repeat" description="WD" evidence="6">
    <location>
        <begin position="109"/>
        <end position="149"/>
    </location>
</feature>
<dbReference type="PROSITE" id="PS00678">
    <property type="entry name" value="WD_REPEATS_1"/>
    <property type="match status" value="1"/>
</dbReference>
<dbReference type="Gene3D" id="3.10.20.870">
    <property type="entry name" value="PFU (PLAA family ubiquitin binding), C-terminal domain"/>
    <property type="match status" value="1"/>
</dbReference>
<dbReference type="InterPro" id="IPR001680">
    <property type="entry name" value="WD40_rpt"/>
</dbReference>
<dbReference type="AlphaFoldDB" id="A0A6F9DPV1"/>
<dbReference type="CDD" id="cd00200">
    <property type="entry name" value="WD40"/>
    <property type="match status" value="1"/>
</dbReference>
<feature type="repeat" description="WD" evidence="6">
    <location>
        <begin position="236"/>
        <end position="277"/>
    </location>
</feature>
<dbReference type="SUPFAM" id="SSF50978">
    <property type="entry name" value="WD40 repeat-like"/>
    <property type="match status" value="1"/>
</dbReference>
<organism evidence="10">
    <name type="scientific">Phallusia mammillata</name>
    <dbReference type="NCBI Taxonomy" id="59560"/>
    <lineage>
        <taxon>Eukaryota</taxon>
        <taxon>Metazoa</taxon>
        <taxon>Chordata</taxon>
        <taxon>Tunicata</taxon>
        <taxon>Ascidiacea</taxon>
        <taxon>Phlebobranchia</taxon>
        <taxon>Ascidiidae</taxon>
        <taxon>Phallusia</taxon>
    </lineage>
</organism>
<comment type="subcellular location">
    <subcellularLocation>
        <location evidence="1">Cytoplasm</location>
    </subcellularLocation>
</comment>
<reference evidence="10" key="1">
    <citation type="submission" date="2020-04" db="EMBL/GenBank/DDBJ databases">
        <authorList>
            <person name="Neveu A P."/>
        </authorList>
    </citation>
    <scope>NUCLEOTIDE SEQUENCE</scope>
    <source>
        <tissue evidence="10">Whole embryo</tissue>
    </source>
</reference>
<dbReference type="PANTHER" id="PTHR19849:SF0">
    <property type="entry name" value="PHOSPHOLIPASE A-2-ACTIVATING PROTEIN"/>
    <property type="match status" value="1"/>
</dbReference>
<protein>
    <submittedName>
        <fullName evidence="10">Phospholipase A-2-activating protein</fullName>
    </submittedName>
</protein>
<keyword evidence="5" id="KW-0677">Repeat</keyword>
<sequence length="851" mass="93099">MLLSILPPSKHFKYSSTVHGHEADVRDLSESSSCELITCSRDMTAKLWKRNIGSDFEEILCYKGHKSFVSCVAFFRATSTYPEGLVITGGNDHKILVFNAKTADVVACLSDHSNTVCSINVGQSGALLSSSWDKTAKLWNLSNLHVTDTKSQMTLSGHNAAVWDAIEMPRGDNLIVTASADRTVKLWRSGHCVFTLTDHKDCVRGLASLTESQFLSCSNDTTIKRWSIEGNCLQTYYGHRSFVYSVVVSNDFTEFLTAGEDRTMRVWDITESHPKQTISTPATSVWKAIYTKTGDVAGACSDATVRIFTRSEDKVANQSAKATFEEELAASQIPASASNMQGDVDIKSLPGKEALQTPGNKDGQTKLVRNESGVVEVFQWSMSDMEWIKVGNMIEPENDRKKTEYKGKEYDYLFTIDIEEGKPPLNLPYNVTEDPWVAAQKFIDDNDLSQSFLETIANFIIENSDVSMNSGSASQYADPFTGGGRYVPEDAGDRVNGSNADPFTGGGRYIPGESSTNHVGMPKADPFTGGGRYIPGSSNGDPGSSSKTRNDPMVNPSRYVPGSEEMDVDVKFSRSAKNSFYPKHGFILFETANVNAMMTKLKDLLTAGDHSEMDADALCSLIQSDKEPDSKSVNFLWNILNGDMNSIFPALDLLRLALVRCPAVGKILCNSKAEQLLSLILRLINQPKRDAVNLNRLLAIRILCNLVLSDEGIACLIAGYETVLSAVSSGDFLSDTSAAENKNIQVAVATLYINYAVVVTRQNPPAVLGHCQKVQLFAVSPLLKCLEVHGSVTAEACFRYLVALGTLLVENDVAQTVARSMDASHIVNHVRKHHGSVDKIVQCTSHLLLIL</sequence>
<feature type="region of interest" description="Disordered" evidence="7">
    <location>
        <begin position="480"/>
        <end position="561"/>
    </location>
</feature>
<dbReference type="PROSITE" id="PS51394">
    <property type="entry name" value="PFU"/>
    <property type="match status" value="1"/>
</dbReference>
<keyword evidence="3" id="KW-0963">Cytoplasm</keyword>
<evidence type="ECO:0000256" key="4">
    <source>
        <dbReference type="ARBA" id="ARBA00022574"/>
    </source>
</evidence>
<dbReference type="PROSITE" id="PS50082">
    <property type="entry name" value="WD_REPEATS_2"/>
    <property type="match status" value="3"/>
</dbReference>
<dbReference type="GO" id="GO:0010992">
    <property type="term" value="P:ubiquitin recycling"/>
    <property type="evidence" value="ECO:0007669"/>
    <property type="project" value="TreeGrafter"/>
</dbReference>
<dbReference type="InterPro" id="IPR020472">
    <property type="entry name" value="WD40_PAC1"/>
</dbReference>
<evidence type="ECO:0000256" key="3">
    <source>
        <dbReference type="ARBA" id="ARBA00022490"/>
    </source>
</evidence>
<dbReference type="PRINTS" id="PR00320">
    <property type="entry name" value="GPROTEINBRPT"/>
</dbReference>
<gene>
    <name evidence="10" type="primary">Plaa</name>
</gene>
<dbReference type="PANTHER" id="PTHR19849">
    <property type="entry name" value="PHOSPHOLIPASE A-2-ACTIVATING PROTEIN"/>
    <property type="match status" value="1"/>
</dbReference>
<dbReference type="PROSITE" id="PS50294">
    <property type="entry name" value="WD_REPEATS_REGION"/>
    <property type="match status" value="2"/>
</dbReference>
<dbReference type="InterPro" id="IPR015943">
    <property type="entry name" value="WD40/YVTN_repeat-like_dom_sf"/>
</dbReference>
<evidence type="ECO:0000256" key="6">
    <source>
        <dbReference type="PROSITE-ProRule" id="PRU00221"/>
    </source>
</evidence>
<evidence type="ECO:0000256" key="2">
    <source>
        <dbReference type="ARBA" id="ARBA00008495"/>
    </source>
</evidence>
<dbReference type="Gene3D" id="1.25.10.10">
    <property type="entry name" value="Leucine-rich Repeat Variant"/>
    <property type="match status" value="1"/>
</dbReference>
<evidence type="ECO:0000256" key="7">
    <source>
        <dbReference type="SAM" id="MobiDB-lite"/>
    </source>
</evidence>
<evidence type="ECO:0000259" key="8">
    <source>
        <dbReference type="PROSITE" id="PS51394"/>
    </source>
</evidence>
<proteinExistence type="evidence at transcript level"/>
<evidence type="ECO:0000256" key="5">
    <source>
        <dbReference type="ARBA" id="ARBA00022737"/>
    </source>
</evidence>
<dbReference type="InterPro" id="IPR015155">
    <property type="entry name" value="PFU"/>
</dbReference>
<dbReference type="InterPro" id="IPR036322">
    <property type="entry name" value="WD40_repeat_dom_sf"/>
</dbReference>
<feature type="repeat" description="WD" evidence="6">
    <location>
        <begin position="155"/>
        <end position="187"/>
    </location>
</feature>
<accession>A0A6F9DPV1</accession>
<dbReference type="GO" id="GO:0005634">
    <property type="term" value="C:nucleus"/>
    <property type="evidence" value="ECO:0007669"/>
    <property type="project" value="TreeGrafter"/>
</dbReference>
<feature type="domain" description="PFU" evidence="8">
    <location>
        <begin position="379"/>
        <end position="474"/>
    </location>
</feature>
<comment type="similarity">
    <text evidence="2">Belongs to the WD repeat PLAP family.</text>
</comment>
<name>A0A6F9DPV1_9ASCI</name>
<dbReference type="Pfam" id="PF09070">
    <property type="entry name" value="PFU"/>
    <property type="match status" value="1"/>
</dbReference>
<dbReference type="GO" id="GO:0043161">
    <property type="term" value="P:proteasome-mediated ubiquitin-dependent protein catabolic process"/>
    <property type="evidence" value="ECO:0007669"/>
    <property type="project" value="TreeGrafter"/>
</dbReference>
<dbReference type="InterPro" id="IPR019775">
    <property type="entry name" value="WD40_repeat_CS"/>
</dbReference>
<evidence type="ECO:0000256" key="1">
    <source>
        <dbReference type="ARBA" id="ARBA00004496"/>
    </source>
</evidence>
<dbReference type="InterPro" id="IPR038122">
    <property type="entry name" value="PFU_sf"/>
</dbReference>
<dbReference type="Gene3D" id="2.130.10.10">
    <property type="entry name" value="YVTN repeat-like/Quinoprotein amine dehydrogenase"/>
    <property type="match status" value="1"/>
</dbReference>
<dbReference type="GO" id="GO:0005737">
    <property type="term" value="C:cytoplasm"/>
    <property type="evidence" value="ECO:0007669"/>
    <property type="project" value="UniProtKB-SubCell"/>
</dbReference>
<feature type="compositionally biased region" description="Low complexity" evidence="7">
    <location>
        <begin position="535"/>
        <end position="546"/>
    </location>
</feature>
<dbReference type="Pfam" id="PF08324">
    <property type="entry name" value="PUL"/>
    <property type="match status" value="1"/>
</dbReference>
<evidence type="ECO:0000313" key="10">
    <source>
        <dbReference type="EMBL" id="CAB3264925.1"/>
    </source>
</evidence>
<keyword evidence="4 6" id="KW-0853">WD repeat</keyword>
<feature type="domain" description="PUL" evidence="9">
    <location>
        <begin position="579"/>
        <end position="850"/>
    </location>
</feature>
<evidence type="ECO:0000259" key="9">
    <source>
        <dbReference type="PROSITE" id="PS51396"/>
    </source>
</evidence>
<dbReference type="InterPro" id="IPR013535">
    <property type="entry name" value="PUL_dom"/>
</dbReference>
<dbReference type="SMART" id="SM00320">
    <property type="entry name" value="WD40"/>
    <property type="match status" value="7"/>
</dbReference>
<dbReference type="InterPro" id="IPR011989">
    <property type="entry name" value="ARM-like"/>
</dbReference>
<dbReference type="EMBL" id="LR789063">
    <property type="protein sequence ID" value="CAB3264925.1"/>
    <property type="molecule type" value="mRNA"/>
</dbReference>